<evidence type="ECO:0000313" key="1">
    <source>
        <dbReference type="EMBL" id="OIR18206.1"/>
    </source>
</evidence>
<reference evidence="1" key="1">
    <citation type="submission" date="2016-10" db="EMBL/GenBank/DDBJ databases">
        <title>Sequence of Gallionella enrichment culture.</title>
        <authorList>
            <person name="Poehlein A."/>
            <person name="Muehling M."/>
            <person name="Daniel R."/>
        </authorList>
    </citation>
    <scope>NUCLEOTIDE SEQUENCE</scope>
</reference>
<sequence length="180" mass="19847">MRRKCLASRGRAFYQQHLIFGQNVGEPPIESTMNRVANKNGMIARRATPVAPATRYWQSQPFAGAVACRHSRTHRFTHRVMAAVLLRCQGAQRRERPFLSATLRAHGFAGGLRRAAASRYCAAAVCGSSRLQPPPAPDARAHRVGGATPSEWNYHSRCRFPCIPSRKTMCAVMGDSIEGS</sequence>
<dbReference type="EMBL" id="MLJW01000003">
    <property type="protein sequence ID" value="OIR18206.1"/>
    <property type="molecule type" value="Genomic_DNA"/>
</dbReference>
<gene>
    <name evidence="1" type="ORF">GALL_15340</name>
</gene>
<dbReference type="AlphaFoldDB" id="A0A1J5U1P6"/>
<organism evidence="1">
    <name type="scientific">mine drainage metagenome</name>
    <dbReference type="NCBI Taxonomy" id="410659"/>
    <lineage>
        <taxon>unclassified sequences</taxon>
        <taxon>metagenomes</taxon>
        <taxon>ecological metagenomes</taxon>
    </lineage>
</organism>
<proteinExistence type="predicted"/>
<comment type="caution">
    <text evidence="1">The sequence shown here is derived from an EMBL/GenBank/DDBJ whole genome shotgun (WGS) entry which is preliminary data.</text>
</comment>
<accession>A0A1J5U1P6</accession>
<protein>
    <submittedName>
        <fullName evidence="1">Uncharacterized protein</fullName>
    </submittedName>
</protein>
<name>A0A1J5U1P6_9ZZZZ</name>